<dbReference type="OrthoDB" id="3221235at2759"/>
<keyword evidence="1" id="KW-0175">Coiled coil</keyword>
<dbReference type="EMBL" id="MU250573">
    <property type="protein sequence ID" value="KAG7440343.1"/>
    <property type="molecule type" value="Genomic_DNA"/>
</dbReference>
<feature type="coiled-coil region" evidence="1">
    <location>
        <begin position="48"/>
        <end position="75"/>
    </location>
</feature>
<organism evidence="2 3">
    <name type="scientific">Guyanagaster necrorhizus</name>
    <dbReference type="NCBI Taxonomy" id="856835"/>
    <lineage>
        <taxon>Eukaryota</taxon>
        <taxon>Fungi</taxon>
        <taxon>Dikarya</taxon>
        <taxon>Basidiomycota</taxon>
        <taxon>Agaricomycotina</taxon>
        <taxon>Agaricomycetes</taxon>
        <taxon>Agaricomycetidae</taxon>
        <taxon>Agaricales</taxon>
        <taxon>Marasmiineae</taxon>
        <taxon>Physalacriaceae</taxon>
        <taxon>Guyanagaster</taxon>
    </lineage>
</organism>
<dbReference type="AlphaFoldDB" id="A0A9P8ALL7"/>
<protein>
    <recommendedName>
        <fullName evidence="4">F-box domain-containing protein</fullName>
    </recommendedName>
</protein>
<comment type="caution">
    <text evidence="2">The sequence shown here is derived from an EMBL/GenBank/DDBJ whole genome shotgun (WGS) entry which is preliminary data.</text>
</comment>
<evidence type="ECO:0000313" key="2">
    <source>
        <dbReference type="EMBL" id="KAG7440343.1"/>
    </source>
</evidence>
<name>A0A9P8ALL7_9AGAR</name>
<evidence type="ECO:0000313" key="3">
    <source>
        <dbReference type="Proteomes" id="UP000812287"/>
    </source>
</evidence>
<dbReference type="RefSeq" id="XP_043033843.1">
    <property type="nucleotide sequence ID" value="XM_043181680.1"/>
</dbReference>
<reference evidence="2" key="1">
    <citation type="submission" date="2020-11" db="EMBL/GenBank/DDBJ databases">
        <title>Adaptations for nitrogen fixation in a non-lichenized fungal sporocarp promotes dispersal by wood-feeding termites.</title>
        <authorList>
            <consortium name="DOE Joint Genome Institute"/>
            <person name="Koch R.A."/>
            <person name="Yoon G."/>
            <person name="Arayal U."/>
            <person name="Lail K."/>
            <person name="Amirebrahimi M."/>
            <person name="Labutti K."/>
            <person name="Lipzen A."/>
            <person name="Riley R."/>
            <person name="Barry K."/>
            <person name="Henrissat B."/>
            <person name="Grigoriev I.V."/>
            <person name="Herr J.R."/>
            <person name="Aime M.C."/>
        </authorList>
    </citation>
    <scope>NUCLEOTIDE SEQUENCE</scope>
    <source>
        <strain evidence="2">MCA 3950</strain>
    </source>
</reference>
<evidence type="ECO:0008006" key="4">
    <source>
        <dbReference type="Google" id="ProtNLM"/>
    </source>
</evidence>
<dbReference type="GeneID" id="66103976"/>
<gene>
    <name evidence="2" type="ORF">BT62DRAFT_630041</name>
</gene>
<accession>A0A9P8ALL7</accession>
<keyword evidence="3" id="KW-1185">Reference proteome</keyword>
<dbReference type="Proteomes" id="UP000812287">
    <property type="component" value="Unassembled WGS sequence"/>
</dbReference>
<proteinExistence type="predicted"/>
<evidence type="ECO:0000256" key="1">
    <source>
        <dbReference type="SAM" id="Coils"/>
    </source>
</evidence>
<sequence>MPHNCSKCGATCAGIPLVRPAPDPEIKALLSTNLPPSEAQKAFFRETRRTSESRLADLEARIADAQAKLDGLLQERDSLVWNMQRCTDVLNPVRRLPVDVLREIFAHTMRVAKDSYSVNSGMLSSSPLVGVPYQWKLGMVCLNWRHVLLKYPRMWSMIDVTFPPPPFGSWNHKPQNNRPYLVAAGLLAMHIYRSANHPLQHRIDGNT</sequence>